<accession>A0ABW3CJT2</accession>
<evidence type="ECO:0000313" key="1">
    <source>
        <dbReference type="EMBL" id="MFD0854244.1"/>
    </source>
</evidence>
<dbReference type="Proteomes" id="UP001597083">
    <property type="component" value="Unassembled WGS sequence"/>
</dbReference>
<reference evidence="2" key="1">
    <citation type="journal article" date="2019" name="Int. J. Syst. Evol. Microbiol.">
        <title>The Global Catalogue of Microorganisms (GCM) 10K type strain sequencing project: providing services to taxonomists for standard genome sequencing and annotation.</title>
        <authorList>
            <consortium name="The Broad Institute Genomics Platform"/>
            <consortium name="The Broad Institute Genome Sequencing Center for Infectious Disease"/>
            <person name="Wu L."/>
            <person name="Ma J."/>
        </authorList>
    </citation>
    <scope>NUCLEOTIDE SEQUENCE [LARGE SCALE GENOMIC DNA]</scope>
    <source>
        <strain evidence="2">JCM 31696</strain>
    </source>
</reference>
<protein>
    <submittedName>
        <fullName evidence="1">Uncharacterized protein</fullName>
    </submittedName>
</protein>
<comment type="caution">
    <text evidence="1">The sequence shown here is derived from an EMBL/GenBank/DDBJ whole genome shotgun (WGS) entry which is preliminary data.</text>
</comment>
<dbReference type="Pfam" id="PF24152">
    <property type="entry name" value="DUF7405"/>
    <property type="match status" value="1"/>
</dbReference>
<proteinExistence type="predicted"/>
<dbReference type="EMBL" id="JBHTIR010002798">
    <property type="protein sequence ID" value="MFD0854244.1"/>
    <property type="molecule type" value="Genomic_DNA"/>
</dbReference>
<sequence length="195" mass="21704">MTAYSFAPDLDDTAALMGRIRALAARPERPRPVPSEPSDIQFDIADLMPPPAIIDGVPVQFPPVCTLFLTATLDRLPSRADQRTMEAALRTIEETYPYSPDGVFTHVAYSDHYFFFLGLPAEMVRTHMPRTVHGEQPVLKKAVPGPSDVAPGNRIFEMRRKTFNVPVRIEDNDLLFTIRGDDPAVVTDVARWLGG</sequence>
<keyword evidence="2" id="KW-1185">Reference proteome</keyword>
<organism evidence="1 2">
    <name type="scientific">Actinomadura adrarensis</name>
    <dbReference type="NCBI Taxonomy" id="1819600"/>
    <lineage>
        <taxon>Bacteria</taxon>
        <taxon>Bacillati</taxon>
        <taxon>Actinomycetota</taxon>
        <taxon>Actinomycetes</taxon>
        <taxon>Streptosporangiales</taxon>
        <taxon>Thermomonosporaceae</taxon>
        <taxon>Actinomadura</taxon>
    </lineage>
</organism>
<feature type="non-terminal residue" evidence="1">
    <location>
        <position position="195"/>
    </location>
</feature>
<gene>
    <name evidence="1" type="ORF">ACFQ07_18545</name>
</gene>
<evidence type="ECO:0000313" key="2">
    <source>
        <dbReference type="Proteomes" id="UP001597083"/>
    </source>
</evidence>
<dbReference type="InterPro" id="IPR055828">
    <property type="entry name" value="DUF7405"/>
</dbReference>
<name>A0ABW3CJT2_9ACTN</name>